<feature type="region of interest" description="Disordered" evidence="1">
    <location>
        <begin position="1"/>
        <end position="51"/>
    </location>
</feature>
<dbReference type="Proteomes" id="UP000599437">
    <property type="component" value="Unassembled WGS sequence"/>
</dbReference>
<organism evidence="2 3">
    <name type="scientific">Streptomyces chryseus</name>
    <dbReference type="NCBI Taxonomy" id="68186"/>
    <lineage>
        <taxon>Bacteria</taxon>
        <taxon>Bacillati</taxon>
        <taxon>Actinomycetota</taxon>
        <taxon>Actinomycetes</taxon>
        <taxon>Kitasatosporales</taxon>
        <taxon>Streptomycetaceae</taxon>
        <taxon>Streptomyces</taxon>
    </lineage>
</organism>
<accession>A0ABQ3DMF3</accession>
<dbReference type="RefSeq" id="WP_138895817.1">
    <property type="nucleotide sequence ID" value="NZ_BMVO01000003.1"/>
</dbReference>
<evidence type="ECO:0000313" key="3">
    <source>
        <dbReference type="Proteomes" id="UP000599437"/>
    </source>
</evidence>
<sequence>MLSAAEAAIDDAAEDEAQRERNRAELYAPPRAAGPGGRRMRPPPAARLDPSGAQALMAQLAAEDAQLAGRRTG</sequence>
<comment type="caution">
    <text evidence="2">The sequence shown here is derived from an EMBL/GenBank/DDBJ whole genome shotgun (WGS) entry which is preliminary data.</text>
</comment>
<dbReference type="EMBL" id="BMVO01000003">
    <property type="protein sequence ID" value="GHA94699.1"/>
    <property type="molecule type" value="Genomic_DNA"/>
</dbReference>
<evidence type="ECO:0000313" key="2">
    <source>
        <dbReference type="EMBL" id="GHA94699.1"/>
    </source>
</evidence>
<keyword evidence="3" id="KW-1185">Reference proteome</keyword>
<proteinExistence type="predicted"/>
<protein>
    <submittedName>
        <fullName evidence="2">Uncharacterized protein</fullName>
    </submittedName>
</protein>
<gene>
    <name evidence="2" type="ORF">GCM10010346_16880</name>
</gene>
<name>A0ABQ3DMF3_9ACTN</name>
<reference evidence="3" key="1">
    <citation type="journal article" date="2019" name="Int. J. Syst. Evol. Microbiol.">
        <title>The Global Catalogue of Microorganisms (GCM) 10K type strain sequencing project: providing services to taxonomists for standard genome sequencing and annotation.</title>
        <authorList>
            <consortium name="The Broad Institute Genomics Platform"/>
            <consortium name="The Broad Institute Genome Sequencing Center for Infectious Disease"/>
            <person name="Wu L."/>
            <person name="Ma J."/>
        </authorList>
    </citation>
    <scope>NUCLEOTIDE SEQUENCE [LARGE SCALE GENOMIC DNA]</scope>
    <source>
        <strain evidence="3">JCM 4737</strain>
    </source>
</reference>
<evidence type="ECO:0000256" key="1">
    <source>
        <dbReference type="SAM" id="MobiDB-lite"/>
    </source>
</evidence>